<dbReference type="GO" id="GO:0005783">
    <property type="term" value="C:endoplasmic reticulum"/>
    <property type="evidence" value="ECO:0007669"/>
    <property type="project" value="UniProtKB-SubCell"/>
</dbReference>
<evidence type="ECO:0000256" key="4">
    <source>
        <dbReference type="ARBA" id="ARBA00023034"/>
    </source>
</evidence>
<dbReference type="PANTHER" id="PTHR23249">
    <property type="entry name" value="TRAFFICKING PROTEIN PARTICLE COMPLEX SUBUNIT"/>
    <property type="match status" value="1"/>
</dbReference>
<dbReference type="Gene3D" id="3.30.450.70">
    <property type="match status" value="1"/>
</dbReference>
<dbReference type="Pfam" id="PF04099">
    <property type="entry name" value="Sybindin"/>
    <property type="match status" value="1"/>
</dbReference>
<evidence type="ECO:0000256" key="7">
    <source>
        <dbReference type="SAM" id="MobiDB-lite"/>
    </source>
</evidence>
<dbReference type="KEGG" id="sre:PTSG_08336"/>
<dbReference type="PANTHER" id="PTHR23249:SF16">
    <property type="entry name" value="TRAFFICKING PROTEIN PARTICLE COMPLEX SUBUNIT 1"/>
    <property type="match status" value="1"/>
</dbReference>
<evidence type="ECO:0000313" key="9">
    <source>
        <dbReference type="Proteomes" id="UP000007799"/>
    </source>
</evidence>
<dbReference type="RefSeq" id="XP_004990588.1">
    <property type="nucleotide sequence ID" value="XM_004990531.1"/>
</dbReference>
<dbReference type="OMA" id="FENTINH"/>
<dbReference type="FunCoup" id="F2UJE5">
    <property type="interactions" value="1019"/>
</dbReference>
<dbReference type="OrthoDB" id="246406at2759"/>
<evidence type="ECO:0000256" key="3">
    <source>
        <dbReference type="ARBA" id="ARBA00022892"/>
    </source>
</evidence>
<dbReference type="AlphaFoldDB" id="F2UJE5"/>
<dbReference type="Proteomes" id="UP000007799">
    <property type="component" value="Unassembled WGS sequence"/>
</dbReference>
<dbReference type="InterPro" id="IPR007233">
    <property type="entry name" value="TRAPPC"/>
</dbReference>
<keyword evidence="2 6" id="KW-0256">Endoplasmic reticulum</keyword>
<keyword evidence="3 6" id="KW-0931">ER-Golgi transport</keyword>
<dbReference type="GO" id="GO:0030008">
    <property type="term" value="C:TRAPP complex"/>
    <property type="evidence" value="ECO:0007669"/>
    <property type="project" value="UniProtKB-UniRule"/>
</dbReference>
<dbReference type="EMBL" id="GL832977">
    <property type="protein sequence ID" value="EGD77244.1"/>
    <property type="molecule type" value="Genomic_DNA"/>
</dbReference>
<dbReference type="STRING" id="946362.F2UJE5"/>
<evidence type="ECO:0000313" key="8">
    <source>
        <dbReference type="EMBL" id="EGD77244.1"/>
    </source>
</evidence>
<dbReference type="GO" id="GO:0005794">
    <property type="term" value="C:Golgi apparatus"/>
    <property type="evidence" value="ECO:0007669"/>
    <property type="project" value="UniProtKB-SubCell"/>
</dbReference>
<keyword evidence="9" id="KW-1185">Reference proteome</keyword>
<gene>
    <name evidence="8" type="ORF">PTSG_08336</name>
</gene>
<comment type="subcellular location">
    <subcellularLocation>
        <location evidence="6">Endoplasmic reticulum</location>
    </subcellularLocation>
    <subcellularLocation>
        <location evidence="6">Golgi apparatus</location>
        <location evidence="6">cis-Golgi network</location>
    </subcellularLocation>
</comment>
<dbReference type="CDD" id="cd14855">
    <property type="entry name" value="TRAPPC1_MUM2"/>
    <property type="match status" value="1"/>
</dbReference>
<dbReference type="GO" id="GO:0006888">
    <property type="term" value="P:endoplasmic reticulum to Golgi vesicle-mediated transport"/>
    <property type="evidence" value="ECO:0007669"/>
    <property type="project" value="UniProtKB-UniRule"/>
</dbReference>
<protein>
    <recommendedName>
        <fullName evidence="6">Trafficking protein particle complex subunit</fullName>
    </recommendedName>
</protein>
<proteinExistence type="inferred from homology"/>
<reference evidence="8" key="1">
    <citation type="submission" date="2009-08" db="EMBL/GenBank/DDBJ databases">
        <title>Annotation of Salpingoeca rosetta.</title>
        <authorList>
            <consortium name="The Broad Institute Genome Sequencing Platform"/>
            <person name="Russ C."/>
            <person name="Cuomo C."/>
            <person name="Burger G."/>
            <person name="Gray M.W."/>
            <person name="Holland P.W.H."/>
            <person name="King N."/>
            <person name="Lang F.B.F."/>
            <person name="Roger A.J."/>
            <person name="Ruiz-Trillo I."/>
            <person name="Young S.K."/>
            <person name="Zeng Q."/>
            <person name="Gargeya S."/>
            <person name="Alvarado L."/>
            <person name="Berlin A."/>
            <person name="Chapman S.B."/>
            <person name="Chen Z."/>
            <person name="Freedman E."/>
            <person name="Gellesch M."/>
            <person name="Goldberg J."/>
            <person name="Griggs A."/>
            <person name="Gujja S."/>
            <person name="Heilman E."/>
            <person name="Heiman D."/>
            <person name="Howarth C."/>
            <person name="Mehta T."/>
            <person name="Neiman D."/>
            <person name="Pearson M."/>
            <person name="Roberts A."/>
            <person name="Saif S."/>
            <person name="Shea T."/>
            <person name="Shenoy N."/>
            <person name="Sisk P."/>
            <person name="Stolte C."/>
            <person name="Sykes S."/>
            <person name="White J."/>
            <person name="Yandava C."/>
            <person name="Haas B."/>
            <person name="Nusbaum C."/>
            <person name="Birren B."/>
        </authorList>
    </citation>
    <scope>NUCLEOTIDE SEQUENCE [LARGE SCALE GENOMIC DNA]</scope>
    <source>
        <strain evidence="8">ATCC 50818</strain>
    </source>
</reference>
<dbReference type="SMART" id="SM01399">
    <property type="entry name" value="Sybindin"/>
    <property type="match status" value="1"/>
</dbReference>
<feature type="compositionally biased region" description="Low complexity" evidence="7">
    <location>
        <begin position="118"/>
        <end position="133"/>
    </location>
</feature>
<sequence length="176" mass="19863">MIYNFYLYNRQGVCLYQKDLKRGSKQQRSDTDKLLYGLLYSLKKFAEKISPNDKKRFRSYKTATYKLHCFETPTGLKFVMCTDLSVGNIDRDLEHIFAHIYVPHVVRNPLAELHVPMTPTTTMQPLPSSSSSSGKEEEASDAVTATQLQEQQVQAAAAASGFDAALSAFLSSLKYY</sequence>
<keyword evidence="4 6" id="KW-0333">Golgi apparatus</keyword>
<evidence type="ECO:0000256" key="5">
    <source>
        <dbReference type="ARBA" id="ARBA00038167"/>
    </source>
</evidence>
<dbReference type="SUPFAM" id="SSF64356">
    <property type="entry name" value="SNARE-like"/>
    <property type="match status" value="1"/>
</dbReference>
<name>F2UJE5_SALR5</name>
<dbReference type="InterPro" id="IPR011012">
    <property type="entry name" value="Longin-like_dom_sf"/>
</dbReference>
<comment type="similarity">
    <text evidence="5">Belongs to the TRAPP small subunits family. BET5 subfamily.</text>
</comment>
<dbReference type="InParanoid" id="F2UJE5"/>
<evidence type="ECO:0000256" key="2">
    <source>
        <dbReference type="ARBA" id="ARBA00022824"/>
    </source>
</evidence>
<dbReference type="GeneID" id="16071147"/>
<evidence type="ECO:0000256" key="1">
    <source>
        <dbReference type="ARBA" id="ARBA00022448"/>
    </source>
</evidence>
<comment type="subunit">
    <text evidence="6">Part of the multisubunit transport protein particle (TRAPP) complex.</text>
</comment>
<accession>F2UJE5</accession>
<feature type="region of interest" description="Disordered" evidence="7">
    <location>
        <begin position="118"/>
        <end position="144"/>
    </location>
</feature>
<evidence type="ECO:0000256" key="6">
    <source>
        <dbReference type="RuleBase" id="RU366065"/>
    </source>
</evidence>
<dbReference type="eggNOG" id="KOG3368">
    <property type="taxonomic scope" value="Eukaryota"/>
</dbReference>
<keyword evidence="1 6" id="KW-0813">Transport</keyword>
<organism evidence="9">
    <name type="scientific">Salpingoeca rosetta (strain ATCC 50818 / BSB-021)</name>
    <dbReference type="NCBI Taxonomy" id="946362"/>
    <lineage>
        <taxon>Eukaryota</taxon>
        <taxon>Choanoflagellata</taxon>
        <taxon>Craspedida</taxon>
        <taxon>Salpingoecidae</taxon>
        <taxon>Salpingoeca</taxon>
    </lineage>
</organism>